<accession>A0A1I4XZU8</accession>
<name>A0A1I4XZU8_9PROT</name>
<dbReference type="OrthoDB" id="8549969at2"/>
<sequence length="102" mass="11968">MENRIKKQQLDLFADRTSCHQWWSNQFRRLLSSLAYILLETIRRLALQGIELAQAYVSTLRLKLIKIGAVILRNTRRIRFLLASSCPYQKLFFQVAERLASG</sequence>
<organism evidence="2 3">
    <name type="scientific">Nitrosomonas communis</name>
    <dbReference type="NCBI Taxonomy" id="44574"/>
    <lineage>
        <taxon>Bacteria</taxon>
        <taxon>Pseudomonadati</taxon>
        <taxon>Pseudomonadota</taxon>
        <taxon>Betaproteobacteria</taxon>
        <taxon>Nitrosomonadales</taxon>
        <taxon>Nitrosomonadaceae</taxon>
        <taxon>Nitrosomonas</taxon>
    </lineage>
</organism>
<evidence type="ECO:0000259" key="1">
    <source>
        <dbReference type="Pfam" id="PF13701"/>
    </source>
</evidence>
<keyword evidence="3" id="KW-1185">Reference proteome</keyword>
<evidence type="ECO:0000313" key="2">
    <source>
        <dbReference type="EMBL" id="SFN30769.1"/>
    </source>
</evidence>
<protein>
    <submittedName>
        <fullName evidence="2">Transposase DDE domain group 1</fullName>
    </submittedName>
</protein>
<proteinExistence type="predicted"/>
<feature type="domain" description="Transposase DDE" evidence="1">
    <location>
        <begin position="1"/>
        <end position="100"/>
    </location>
</feature>
<dbReference type="Proteomes" id="UP000183287">
    <property type="component" value="Unassembled WGS sequence"/>
</dbReference>
<gene>
    <name evidence="2" type="ORF">SAMN05421863_11933</name>
</gene>
<reference evidence="3" key="1">
    <citation type="submission" date="2016-10" db="EMBL/GenBank/DDBJ databases">
        <authorList>
            <person name="Varghese N."/>
            <person name="Submissions S."/>
        </authorList>
    </citation>
    <scope>NUCLEOTIDE SEQUENCE [LARGE SCALE GENOMIC DNA]</scope>
    <source>
        <strain evidence="3">Nm44</strain>
    </source>
</reference>
<dbReference type="Pfam" id="PF13701">
    <property type="entry name" value="DDE_Tnp_1_4"/>
    <property type="match status" value="1"/>
</dbReference>
<evidence type="ECO:0000313" key="3">
    <source>
        <dbReference type="Proteomes" id="UP000183287"/>
    </source>
</evidence>
<dbReference type="EMBL" id="FOUB01000193">
    <property type="protein sequence ID" value="SFN30769.1"/>
    <property type="molecule type" value="Genomic_DNA"/>
</dbReference>
<dbReference type="RefSeq" id="WP_083398659.1">
    <property type="nucleotide sequence ID" value="NZ_FOUB01000193.1"/>
</dbReference>
<dbReference type="AlphaFoldDB" id="A0A1I4XZU8"/>
<dbReference type="InterPro" id="IPR025668">
    <property type="entry name" value="Tnp_DDE_dom"/>
</dbReference>